<dbReference type="InterPro" id="IPR037523">
    <property type="entry name" value="VOC_core"/>
</dbReference>
<dbReference type="SUPFAM" id="SSF54593">
    <property type="entry name" value="Glyoxalase/Bleomycin resistance protein/Dihydroxybiphenyl dioxygenase"/>
    <property type="match status" value="1"/>
</dbReference>
<gene>
    <name evidence="2" type="ORF">DW264_08765</name>
</gene>
<sequence length="127" mass="14175">MSFVKGIHHVCLKCSSEKEYEEVIHFYRDVLGLSVARTWAEGIMFEMGAGLIEVFNNAGSPLSQGTIRHFALATDDVEACVKAVRDAGYEVFIEPKDIEIQSSPVFPARIAFCKGPLGEEIEFFQEK</sequence>
<dbReference type="PROSITE" id="PS51819">
    <property type="entry name" value="VOC"/>
    <property type="match status" value="1"/>
</dbReference>
<dbReference type="Gene3D" id="3.10.180.10">
    <property type="entry name" value="2,3-Dihydroxybiphenyl 1,2-Dioxygenase, domain 1"/>
    <property type="match status" value="1"/>
</dbReference>
<reference evidence="2 3" key="1">
    <citation type="submission" date="2018-08" db="EMBL/GenBank/DDBJ databases">
        <title>A genome reference for cultivated species of the human gut microbiota.</title>
        <authorList>
            <person name="Zou Y."/>
            <person name="Xue W."/>
            <person name="Luo G."/>
        </authorList>
    </citation>
    <scope>NUCLEOTIDE SEQUENCE [LARGE SCALE GENOMIC DNA]</scope>
    <source>
        <strain evidence="2 3">AM22-21LB</strain>
    </source>
</reference>
<accession>A0A3R6GWA6</accession>
<dbReference type="InterPro" id="IPR004360">
    <property type="entry name" value="Glyas_Fos-R_dOase_dom"/>
</dbReference>
<evidence type="ECO:0000313" key="2">
    <source>
        <dbReference type="EMBL" id="RHG28543.1"/>
    </source>
</evidence>
<feature type="domain" description="VOC" evidence="1">
    <location>
        <begin position="6"/>
        <end position="126"/>
    </location>
</feature>
<dbReference type="Pfam" id="PF00903">
    <property type="entry name" value="Glyoxalase"/>
    <property type="match status" value="1"/>
</dbReference>
<dbReference type="RefSeq" id="WP_118772374.1">
    <property type="nucleotide sequence ID" value="NZ_QRID01000007.1"/>
</dbReference>
<evidence type="ECO:0000259" key="1">
    <source>
        <dbReference type="PROSITE" id="PS51819"/>
    </source>
</evidence>
<dbReference type="EMBL" id="QRID01000007">
    <property type="protein sequence ID" value="RHG28543.1"/>
    <property type="molecule type" value="Genomic_DNA"/>
</dbReference>
<protein>
    <submittedName>
        <fullName evidence="2">VOC family protein</fullName>
    </submittedName>
</protein>
<proteinExistence type="predicted"/>
<organism evidence="2 3">
    <name type="scientific">Roseburia intestinalis</name>
    <dbReference type="NCBI Taxonomy" id="166486"/>
    <lineage>
        <taxon>Bacteria</taxon>
        <taxon>Bacillati</taxon>
        <taxon>Bacillota</taxon>
        <taxon>Clostridia</taxon>
        <taxon>Lachnospirales</taxon>
        <taxon>Lachnospiraceae</taxon>
        <taxon>Roseburia</taxon>
    </lineage>
</organism>
<dbReference type="Proteomes" id="UP000284051">
    <property type="component" value="Unassembled WGS sequence"/>
</dbReference>
<dbReference type="AlphaFoldDB" id="A0A3R6GWA6"/>
<dbReference type="InterPro" id="IPR029068">
    <property type="entry name" value="Glyas_Bleomycin-R_OHBP_Dase"/>
</dbReference>
<comment type="caution">
    <text evidence="2">The sequence shown here is derived from an EMBL/GenBank/DDBJ whole genome shotgun (WGS) entry which is preliminary data.</text>
</comment>
<name>A0A3R6GWA6_9FIRM</name>
<evidence type="ECO:0000313" key="3">
    <source>
        <dbReference type="Proteomes" id="UP000284051"/>
    </source>
</evidence>